<protein>
    <recommendedName>
        <fullName evidence="1">F-box domain-containing protein</fullName>
    </recommendedName>
</protein>
<accession>A0AAD9XWB1</accession>
<reference evidence="2" key="1">
    <citation type="submission" date="2023-02" db="EMBL/GenBank/DDBJ databases">
        <title>Colletotrichum kahawae CIFC_Que2 genome sequencing and assembly.</title>
        <authorList>
            <person name="Baroncelli R."/>
        </authorList>
    </citation>
    <scope>NUCLEOTIDE SEQUENCE</scope>
    <source>
        <strain evidence="2">CIFC_Que2</strain>
    </source>
</reference>
<name>A0AAD9XWB1_COLKA</name>
<evidence type="ECO:0000313" key="3">
    <source>
        <dbReference type="Proteomes" id="UP001281614"/>
    </source>
</evidence>
<dbReference type="SUPFAM" id="SSF81383">
    <property type="entry name" value="F-box domain"/>
    <property type="match status" value="1"/>
</dbReference>
<dbReference type="EMBL" id="VYYT01000788">
    <property type="protein sequence ID" value="KAK2729381.1"/>
    <property type="molecule type" value="Genomic_DNA"/>
</dbReference>
<comment type="caution">
    <text evidence="2">The sequence shown here is derived from an EMBL/GenBank/DDBJ whole genome shotgun (WGS) entry which is preliminary data.</text>
</comment>
<evidence type="ECO:0000259" key="1">
    <source>
        <dbReference type="PROSITE" id="PS50181"/>
    </source>
</evidence>
<gene>
    <name evidence="2" type="ORF">CKAH01_10195</name>
</gene>
<keyword evidence="3" id="KW-1185">Reference proteome</keyword>
<dbReference type="InterPro" id="IPR036047">
    <property type="entry name" value="F-box-like_dom_sf"/>
</dbReference>
<dbReference type="Proteomes" id="UP001281614">
    <property type="component" value="Unassembled WGS sequence"/>
</dbReference>
<feature type="domain" description="F-box" evidence="1">
    <location>
        <begin position="11"/>
        <end position="58"/>
    </location>
</feature>
<organism evidence="2 3">
    <name type="scientific">Colletotrichum kahawae</name>
    <name type="common">Coffee berry disease fungus</name>
    <dbReference type="NCBI Taxonomy" id="34407"/>
    <lineage>
        <taxon>Eukaryota</taxon>
        <taxon>Fungi</taxon>
        <taxon>Dikarya</taxon>
        <taxon>Ascomycota</taxon>
        <taxon>Pezizomycotina</taxon>
        <taxon>Sordariomycetes</taxon>
        <taxon>Hypocreomycetidae</taxon>
        <taxon>Glomerellales</taxon>
        <taxon>Glomerellaceae</taxon>
        <taxon>Colletotrichum</taxon>
        <taxon>Colletotrichum gloeosporioides species complex</taxon>
    </lineage>
</organism>
<dbReference type="PROSITE" id="PS50181">
    <property type="entry name" value="FBOX"/>
    <property type="match status" value="1"/>
</dbReference>
<proteinExistence type="predicted"/>
<evidence type="ECO:0000313" key="2">
    <source>
        <dbReference type="EMBL" id="KAK2729381.1"/>
    </source>
</evidence>
<dbReference type="InterPro" id="IPR001810">
    <property type="entry name" value="F-box_dom"/>
</dbReference>
<dbReference type="AlphaFoldDB" id="A0AAD9XWB1"/>
<sequence length="279" mass="30821">MAGTQLSNTEPACLMSLPPEMLNEIADHLELHERYLFSETCRRARRLLGMDETAWRRVFPSRAELHNNPIRDFLAGSALKMARMVQNGAVGADEVGERLRNLLISVAEEPVVDNTTDLRYRGVGVVSTPKIASGMFILHTRIEMIGVREQGDRRPVKFKHLIRPLQMCQHFCSEGGGCACNALPDDLAAASRRKGIERTGRCDHCGIDYAIIANHMGVVVESWRNLGRYDGSDDAVMNNGQVAVAIPPLTTPLPSHNLIATIVTFDTTLSLAMELPMSM</sequence>
<dbReference type="Pfam" id="PF00646">
    <property type="entry name" value="F-box"/>
    <property type="match status" value="1"/>
</dbReference>